<feature type="domain" description="Cytosol aminopeptidase" evidence="6">
    <location>
        <begin position="304"/>
        <end position="311"/>
    </location>
</feature>
<dbReference type="Pfam" id="PF21337">
    <property type="entry name" value="Peptidase_M17_N_1"/>
    <property type="match status" value="1"/>
</dbReference>
<dbReference type="Pfam" id="PF00883">
    <property type="entry name" value="Peptidase_M17"/>
    <property type="match status" value="1"/>
</dbReference>
<dbReference type="RefSeq" id="WP_090329146.1">
    <property type="nucleotide sequence ID" value="NZ_FNSL01000001.1"/>
</dbReference>
<evidence type="ECO:0000256" key="5">
    <source>
        <dbReference type="ARBA" id="ARBA00023211"/>
    </source>
</evidence>
<keyword evidence="8" id="KW-1185">Reference proteome</keyword>
<dbReference type="GO" id="GO:0005737">
    <property type="term" value="C:cytoplasm"/>
    <property type="evidence" value="ECO:0007669"/>
    <property type="project" value="InterPro"/>
</dbReference>
<reference evidence="8" key="1">
    <citation type="submission" date="2016-10" db="EMBL/GenBank/DDBJ databases">
        <authorList>
            <person name="Varghese N."/>
            <person name="Submissions S."/>
        </authorList>
    </citation>
    <scope>NUCLEOTIDE SEQUENCE [LARGE SCALE GENOMIC DNA]</scope>
    <source>
        <strain evidence="8">ES.061</strain>
    </source>
</reference>
<dbReference type="SUPFAM" id="SSF53187">
    <property type="entry name" value="Zn-dependent exopeptidases"/>
    <property type="match status" value="1"/>
</dbReference>
<keyword evidence="5" id="KW-0464">Manganese</keyword>
<evidence type="ECO:0000256" key="4">
    <source>
        <dbReference type="ARBA" id="ARBA00022801"/>
    </source>
</evidence>
<evidence type="ECO:0000256" key="1">
    <source>
        <dbReference type="ARBA" id="ARBA00009528"/>
    </source>
</evidence>
<protein>
    <submittedName>
        <fullName evidence="7">Leucyl aminopeptidase</fullName>
    </submittedName>
</protein>
<proteinExistence type="inferred from homology"/>
<keyword evidence="3" id="KW-0645">Protease</keyword>
<organism evidence="7 8">
    <name type="scientific">Nitratireductor aquibiodomus</name>
    <dbReference type="NCBI Taxonomy" id="204799"/>
    <lineage>
        <taxon>Bacteria</taxon>
        <taxon>Pseudomonadati</taxon>
        <taxon>Pseudomonadota</taxon>
        <taxon>Alphaproteobacteria</taxon>
        <taxon>Hyphomicrobiales</taxon>
        <taxon>Phyllobacteriaceae</taxon>
        <taxon>Nitratireductor</taxon>
    </lineage>
</organism>
<dbReference type="GO" id="GO:0030145">
    <property type="term" value="F:manganese ion binding"/>
    <property type="evidence" value="ECO:0007669"/>
    <property type="project" value="InterPro"/>
</dbReference>
<dbReference type="PANTHER" id="PTHR11963:SF20">
    <property type="entry name" value="PEPTIDASE B"/>
    <property type="match status" value="1"/>
</dbReference>
<accession>A0A1H4LA02</accession>
<name>A0A1H4LA02_9HYPH</name>
<keyword evidence="4" id="KW-0378">Hydrolase</keyword>
<evidence type="ECO:0000313" key="8">
    <source>
        <dbReference type="Proteomes" id="UP000199064"/>
    </source>
</evidence>
<evidence type="ECO:0000256" key="3">
    <source>
        <dbReference type="ARBA" id="ARBA00022670"/>
    </source>
</evidence>
<comment type="similarity">
    <text evidence="1">Belongs to the peptidase M17 family.</text>
</comment>
<dbReference type="InterPro" id="IPR048816">
    <property type="entry name" value="Peptidase_M17_N_1"/>
</dbReference>
<dbReference type="GO" id="GO:0006508">
    <property type="term" value="P:proteolysis"/>
    <property type="evidence" value="ECO:0007669"/>
    <property type="project" value="UniProtKB-KW"/>
</dbReference>
<evidence type="ECO:0000313" key="7">
    <source>
        <dbReference type="EMBL" id="SEB67564.1"/>
    </source>
</evidence>
<dbReference type="PRINTS" id="PR00481">
    <property type="entry name" value="LAMNOPPTDASE"/>
</dbReference>
<dbReference type="PROSITE" id="PS00631">
    <property type="entry name" value="CYTOSOL_AP"/>
    <property type="match status" value="1"/>
</dbReference>
<dbReference type="CDD" id="cd00433">
    <property type="entry name" value="Peptidase_M17"/>
    <property type="match status" value="1"/>
</dbReference>
<dbReference type="Proteomes" id="UP000199064">
    <property type="component" value="Unassembled WGS sequence"/>
</dbReference>
<dbReference type="Gene3D" id="3.40.220.10">
    <property type="entry name" value="Leucine Aminopeptidase, subunit E, domain 1"/>
    <property type="match status" value="1"/>
</dbReference>
<evidence type="ECO:0000259" key="6">
    <source>
        <dbReference type="PROSITE" id="PS00631"/>
    </source>
</evidence>
<dbReference type="InterPro" id="IPR000819">
    <property type="entry name" value="Peptidase_M17_C"/>
</dbReference>
<dbReference type="Gene3D" id="3.40.630.10">
    <property type="entry name" value="Zn peptidases"/>
    <property type="match status" value="1"/>
</dbReference>
<dbReference type="SUPFAM" id="SSF52949">
    <property type="entry name" value="Macro domain-like"/>
    <property type="match status" value="1"/>
</dbReference>
<evidence type="ECO:0000256" key="2">
    <source>
        <dbReference type="ARBA" id="ARBA00022438"/>
    </source>
</evidence>
<sequence length="459" mass="47903">MPVTLLSSKEVSSLPVYTVEADNLDACDAPKDAIAWARANGFSGASGRVLTIPGKNGAVVGAFFGLGEPDAANPLAAGALARHLPEGDWHFAAPPKGAELATLGLMLGSYAFTRYGKKPRNALRFAVPEGVDAGRVERLANGSVLARELINTPAGDMGPDALEAATRALASEHGATLAVTAGEDLLTENLPMIHAVGRAAEAAPRLLDLRWGREAAPKVTLVGKGVCFDTGGLDLKPAAGMLLMKKDMGGAANVLGLASMLMAAKLDIRLRVLIPAVENAVAGNAFRPGDVLNSRKGLTVEIGNTDAEGRLVLADAMALADEEEPELLIDMATLTGAARVALGPDVPPFYTDDEALAGALARASEAVADPLWRMPLWKPYLSRLDSKIADINNVSLDGFAGSPIAGLFLGRFVEKAKSWAHFDIYGWNPADKPHAPVGGEAQGIRAIERVLVDRYGSAS</sequence>
<dbReference type="GO" id="GO:0070006">
    <property type="term" value="F:metalloaminopeptidase activity"/>
    <property type="evidence" value="ECO:0007669"/>
    <property type="project" value="InterPro"/>
</dbReference>
<gene>
    <name evidence="7" type="ORF">SAMN05216452_2722</name>
</gene>
<keyword evidence="2 7" id="KW-0031">Aminopeptidase</keyword>
<dbReference type="PANTHER" id="PTHR11963">
    <property type="entry name" value="LEUCINE AMINOPEPTIDASE-RELATED"/>
    <property type="match status" value="1"/>
</dbReference>
<dbReference type="InterPro" id="IPR011356">
    <property type="entry name" value="Leucine_aapep/pepB"/>
</dbReference>
<dbReference type="InterPro" id="IPR043472">
    <property type="entry name" value="Macro_dom-like"/>
</dbReference>
<dbReference type="EMBL" id="FNSL01000001">
    <property type="protein sequence ID" value="SEB67564.1"/>
    <property type="molecule type" value="Genomic_DNA"/>
</dbReference>
<dbReference type="AlphaFoldDB" id="A0A1H4LA02"/>